<accession>A0AAV3UBK9</accession>
<evidence type="ECO:0000313" key="2">
    <source>
        <dbReference type="Proteomes" id="UP001501729"/>
    </source>
</evidence>
<evidence type="ECO:0008006" key="3">
    <source>
        <dbReference type="Google" id="ProtNLM"/>
    </source>
</evidence>
<name>A0AAV3UBK9_9EURY</name>
<reference evidence="1 2" key="1">
    <citation type="journal article" date="2019" name="Int. J. Syst. Evol. Microbiol.">
        <title>The Global Catalogue of Microorganisms (GCM) 10K type strain sequencing project: providing services to taxonomists for standard genome sequencing and annotation.</title>
        <authorList>
            <consortium name="The Broad Institute Genomics Platform"/>
            <consortium name="The Broad Institute Genome Sequencing Center for Infectious Disease"/>
            <person name="Wu L."/>
            <person name="Ma J."/>
        </authorList>
    </citation>
    <scope>NUCLEOTIDE SEQUENCE [LARGE SCALE GENOMIC DNA]</scope>
    <source>
        <strain evidence="1 2">JCM 17504</strain>
    </source>
</reference>
<dbReference type="EMBL" id="BAABKX010000001">
    <property type="protein sequence ID" value="GAA5041807.1"/>
    <property type="molecule type" value="Genomic_DNA"/>
</dbReference>
<keyword evidence="2" id="KW-1185">Reference proteome</keyword>
<dbReference type="RefSeq" id="WP_227775245.1">
    <property type="nucleotide sequence ID" value="NZ_BAABKX010000001.1"/>
</dbReference>
<comment type="caution">
    <text evidence="1">The sequence shown here is derived from an EMBL/GenBank/DDBJ whole genome shotgun (WGS) entry which is preliminary data.</text>
</comment>
<dbReference type="AlphaFoldDB" id="A0AAV3UBK9"/>
<sequence>MANYDEKPNGGSLSIEARIGKKVFEPVARKNPDAETFANADDDSYPRQSLEDAIDAGELPADIDDEFVERCYLVELRLGWLTYEKADGATPYMQAYYARGDNRGYHRRNYEIDATEDGDFVFPDDLTIYRSVVTDRGNPNPVSVFGVSKQKIRREYRAVLKNAHGIDAQASSAGNVDGSQGVRS</sequence>
<gene>
    <name evidence="1" type="ORF">GCM10025751_04420</name>
</gene>
<protein>
    <recommendedName>
        <fullName evidence="3">Tail assembly chaperone</fullName>
    </recommendedName>
</protein>
<proteinExistence type="predicted"/>
<evidence type="ECO:0000313" key="1">
    <source>
        <dbReference type="EMBL" id="GAA5041807.1"/>
    </source>
</evidence>
<organism evidence="1 2">
    <name type="scientific">Haladaptatus pallidirubidus</name>
    <dbReference type="NCBI Taxonomy" id="1008152"/>
    <lineage>
        <taxon>Archaea</taxon>
        <taxon>Methanobacteriati</taxon>
        <taxon>Methanobacteriota</taxon>
        <taxon>Stenosarchaea group</taxon>
        <taxon>Halobacteria</taxon>
        <taxon>Halobacteriales</taxon>
        <taxon>Haladaptataceae</taxon>
        <taxon>Haladaptatus</taxon>
    </lineage>
</organism>
<dbReference type="GeneID" id="68615129"/>
<dbReference type="Proteomes" id="UP001501729">
    <property type="component" value="Unassembled WGS sequence"/>
</dbReference>